<dbReference type="Proteomes" id="UP000665561">
    <property type="component" value="Unassembled WGS sequence"/>
</dbReference>
<dbReference type="Pfam" id="PF02811">
    <property type="entry name" value="PHP"/>
    <property type="match status" value="1"/>
</dbReference>
<dbReference type="RefSeq" id="WP_161745218.1">
    <property type="nucleotide sequence ID" value="NZ_JAAAMV010000020.1"/>
</dbReference>
<keyword evidence="3" id="KW-1185">Reference proteome</keyword>
<dbReference type="InterPro" id="IPR004013">
    <property type="entry name" value="PHP_dom"/>
</dbReference>
<name>A0ABW9XUS9_9BACL</name>
<dbReference type="CDD" id="cd07438">
    <property type="entry name" value="PHP_HisPPase_AMP"/>
    <property type="match status" value="1"/>
</dbReference>
<accession>A0ABW9XUS9</accession>
<dbReference type="PANTHER" id="PTHR42924">
    <property type="entry name" value="EXONUCLEASE"/>
    <property type="match status" value="1"/>
</dbReference>
<reference evidence="2 3" key="1">
    <citation type="submission" date="2020-01" db="EMBL/GenBank/DDBJ databases">
        <title>Paenibacillus soybeanensis sp. nov. isolated from the nodules of soybean (Glycine max(L.) Merr).</title>
        <authorList>
            <person name="Wang H."/>
        </authorList>
    </citation>
    <scope>NUCLEOTIDE SEQUENCE [LARGE SCALE GENOMIC DNA]</scope>
    <source>
        <strain evidence="2 3">T1</strain>
    </source>
</reference>
<dbReference type="Gene3D" id="3.20.20.140">
    <property type="entry name" value="Metal-dependent hydrolases"/>
    <property type="match status" value="1"/>
</dbReference>
<gene>
    <name evidence="2" type="ORF">GT019_21340</name>
</gene>
<dbReference type="InterPro" id="IPR003141">
    <property type="entry name" value="Pol/His_phosphatase_N"/>
</dbReference>
<dbReference type="SMART" id="SM00481">
    <property type="entry name" value="POLIIIAc"/>
    <property type="match status" value="1"/>
</dbReference>
<organism evidence="2 3">
    <name type="scientific">Paenibacillus glycinis</name>
    <dbReference type="NCBI Taxonomy" id="2697035"/>
    <lineage>
        <taxon>Bacteria</taxon>
        <taxon>Bacillati</taxon>
        <taxon>Bacillota</taxon>
        <taxon>Bacilli</taxon>
        <taxon>Bacillales</taxon>
        <taxon>Paenibacillaceae</taxon>
        <taxon>Paenibacillus</taxon>
    </lineage>
</organism>
<dbReference type="EMBL" id="JAAAMV010000020">
    <property type="protein sequence ID" value="NBD26423.1"/>
    <property type="molecule type" value="Genomic_DNA"/>
</dbReference>
<feature type="domain" description="Polymerase/histidinol phosphatase N-terminal" evidence="1">
    <location>
        <begin position="7"/>
        <end position="72"/>
    </location>
</feature>
<sequence>MALIGKADLHTHTTASDGLQRPADNVAMAKSRGLAAIAITDHDTVDGIAEALEAGERLGITVVPGVEISTVAEGIDIHILGYYMAWDNAEWRGKLSRLQGSRELRNEMIIGKLNELGLAISWEEVLEEAKAQGKDGGSMGRPHIAAVLVKKAYAASMQEAFDRYLGQDGAAYANPPRLHPFEALEWIREAGGTGVIAHPGLYRNDELVKAIIAKGAQGIEVYHPDHDEADEARYLKLAREHGLIVTGGSDFHGERQGVVFHGEIGSRSVDITALEQLNPASRQRE</sequence>
<dbReference type="InterPro" id="IPR016195">
    <property type="entry name" value="Pol/histidinol_Pase-like"/>
</dbReference>
<comment type="caution">
    <text evidence="2">The sequence shown here is derived from an EMBL/GenBank/DDBJ whole genome shotgun (WGS) entry which is preliminary data.</text>
</comment>
<dbReference type="PANTHER" id="PTHR42924:SF3">
    <property type="entry name" value="POLYMERASE_HISTIDINOL PHOSPHATASE N-TERMINAL DOMAIN-CONTAINING PROTEIN"/>
    <property type="match status" value="1"/>
</dbReference>
<dbReference type="Gene3D" id="1.10.150.650">
    <property type="match status" value="1"/>
</dbReference>
<evidence type="ECO:0000259" key="1">
    <source>
        <dbReference type="SMART" id="SM00481"/>
    </source>
</evidence>
<dbReference type="InterPro" id="IPR052018">
    <property type="entry name" value="PHP_domain"/>
</dbReference>
<protein>
    <submittedName>
        <fullName evidence="2">PHP domain-containing protein</fullName>
    </submittedName>
</protein>
<evidence type="ECO:0000313" key="3">
    <source>
        <dbReference type="Proteomes" id="UP000665561"/>
    </source>
</evidence>
<proteinExistence type="predicted"/>
<dbReference type="SUPFAM" id="SSF89550">
    <property type="entry name" value="PHP domain-like"/>
    <property type="match status" value="1"/>
</dbReference>
<evidence type="ECO:0000313" key="2">
    <source>
        <dbReference type="EMBL" id="NBD26423.1"/>
    </source>
</evidence>